<proteinExistence type="predicted"/>
<dbReference type="EMBL" id="JAUYVT010000014">
    <property type="protein sequence ID" value="MDP2565817.1"/>
    <property type="molecule type" value="Genomic_DNA"/>
</dbReference>
<organism evidence="1 2">
    <name type="scientific">Pseudoalteromonas marina</name>
    <dbReference type="NCBI Taxonomy" id="267375"/>
    <lineage>
        <taxon>Bacteria</taxon>
        <taxon>Pseudomonadati</taxon>
        <taxon>Pseudomonadota</taxon>
        <taxon>Gammaproteobacteria</taxon>
        <taxon>Alteromonadales</taxon>
        <taxon>Pseudoalteromonadaceae</taxon>
        <taxon>Pseudoalteromonas</taxon>
    </lineage>
</organism>
<name>A0ABT9FGA8_9GAMM</name>
<dbReference type="Proteomes" id="UP001177212">
    <property type="component" value="Unassembled WGS sequence"/>
</dbReference>
<gene>
    <name evidence="1" type="ORF">Q8W34_14315</name>
</gene>
<comment type="caution">
    <text evidence="1">The sequence shown here is derived from an EMBL/GenBank/DDBJ whole genome shotgun (WGS) entry which is preliminary data.</text>
</comment>
<keyword evidence="2" id="KW-1185">Reference proteome</keyword>
<evidence type="ECO:0000313" key="2">
    <source>
        <dbReference type="Proteomes" id="UP001177212"/>
    </source>
</evidence>
<protein>
    <recommendedName>
        <fullName evidence="3">Response regulatory domain-containing protein</fullName>
    </recommendedName>
</protein>
<evidence type="ECO:0008006" key="3">
    <source>
        <dbReference type="Google" id="ProtNLM"/>
    </source>
</evidence>
<evidence type="ECO:0000313" key="1">
    <source>
        <dbReference type="EMBL" id="MDP2565817.1"/>
    </source>
</evidence>
<dbReference type="RefSeq" id="WP_305472557.1">
    <property type="nucleotide sequence ID" value="NZ_JAUYVT010000014.1"/>
</dbReference>
<sequence length="340" mass="38858">MRANIVINKILLVDDEVDLYKDVFKRNQEEITYCSNLVDSIKAIQNSENNFDIAIIDIRFDLSNNSLAEGPYGWILIPLIYEYHPNCKITLNSNSAFEGPTIKKAHFGYKVANISSKRRNPITNDLSSISARGQFRLPDEVKSLIDIYGSQIKTKHPEAKGLRFMDAVTLELTIAIEQYLRLPHLDGFQYWKLLKTGKTAKGKEQPFFCNDYRTRRIKEIKKIIVKQGIKSNSEVKTMDAAAILDLLIEENLLINSTNIATFNRDPNDEQWLILTAQGETTGRAGRDHKCKELIGMGQKKLYAYIEMMHTELFGQPQNGEEIPGRLIMAQKICKHLGIKY</sequence>
<accession>A0ABT9FGA8</accession>
<reference evidence="1" key="1">
    <citation type="submission" date="2023-07" db="EMBL/GenBank/DDBJ databases">
        <title>Genome content predicts the carbon catabolic preferences of heterotrophic bacteria.</title>
        <authorList>
            <person name="Gralka M."/>
        </authorList>
    </citation>
    <scope>NUCLEOTIDE SEQUENCE</scope>
    <source>
        <strain evidence="1">4G09</strain>
    </source>
</reference>